<dbReference type="Proteomes" id="UP000271624">
    <property type="component" value="Unassembled WGS sequence"/>
</dbReference>
<keyword evidence="4" id="KW-1185">Reference proteome</keyword>
<dbReference type="InterPro" id="IPR011335">
    <property type="entry name" value="Restrct_endonuc-II-like"/>
</dbReference>
<dbReference type="HAMAP" id="MF_00048">
    <property type="entry name" value="UPF0102"/>
    <property type="match status" value="1"/>
</dbReference>
<gene>
    <name evidence="3" type="ORF">DSM106972_051960</name>
</gene>
<dbReference type="NCBIfam" id="TIGR00252">
    <property type="entry name" value="YraN family protein"/>
    <property type="match status" value="1"/>
</dbReference>
<dbReference type="InterPro" id="IPR011856">
    <property type="entry name" value="tRNA_endonuc-like_dom_sf"/>
</dbReference>
<comment type="caution">
    <text evidence="3">The sequence shown here is derived from an EMBL/GenBank/DDBJ whole genome shotgun (WGS) entry which is preliminary data.</text>
</comment>
<dbReference type="OrthoDB" id="9802516at2"/>
<dbReference type="InterPro" id="IPR003509">
    <property type="entry name" value="UPF0102_YraN-like"/>
</dbReference>
<proteinExistence type="inferred from homology"/>
<evidence type="ECO:0000256" key="2">
    <source>
        <dbReference type="HAMAP-Rule" id="MF_00048"/>
    </source>
</evidence>
<organism evidence="3 4">
    <name type="scientific">Dulcicalothrix desertica PCC 7102</name>
    <dbReference type="NCBI Taxonomy" id="232991"/>
    <lineage>
        <taxon>Bacteria</taxon>
        <taxon>Bacillati</taxon>
        <taxon>Cyanobacteriota</taxon>
        <taxon>Cyanophyceae</taxon>
        <taxon>Nostocales</taxon>
        <taxon>Calotrichaceae</taxon>
        <taxon>Dulcicalothrix</taxon>
    </lineage>
</organism>
<dbReference type="PANTHER" id="PTHR34039">
    <property type="entry name" value="UPF0102 PROTEIN YRAN"/>
    <property type="match status" value="1"/>
</dbReference>
<reference evidence="3" key="2">
    <citation type="journal article" date="2019" name="Genome Biol. Evol.">
        <title>Day and night: Metabolic profiles and evolutionary relationships of six axenic non-marine cyanobacteria.</title>
        <authorList>
            <person name="Will S.E."/>
            <person name="Henke P."/>
            <person name="Boedeker C."/>
            <person name="Huang S."/>
            <person name="Brinkmann H."/>
            <person name="Rohde M."/>
            <person name="Jarek M."/>
            <person name="Friedl T."/>
            <person name="Seufert S."/>
            <person name="Schumacher M."/>
            <person name="Overmann J."/>
            <person name="Neumann-Schaal M."/>
            <person name="Petersen J."/>
        </authorList>
    </citation>
    <scope>NUCLEOTIDE SEQUENCE [LARGE SCALE GENOMIC DNA]</scope>
    <source>
        <strain evidence="3">PCC 7102</strain>
    </source>
</reference>
<evidence type="ECO:0000313" key="3">
    <source>
        <dbReference type="EMBL" id="RUT03557.1"/>
    </source>
</evidence>
<evidence type="ECO:0000313" key="4">
    <source>
        <dbReference type="Proteomes" id="UP000271624"/>
    </source>
</evidence>
<dbReference type="Gene3D" id="3.40.1350.10">
    <property type="match status" value="1"/>
</dbReference>
<comment type="similarity">
    <text evidence="1 2">Belongs to the UPF0102 family.</text>
</comment>
<accession>A0A433VBW5</accession>
<dbReference type="Pfam" id="PF02021">
    <property type="entry name" value="UPF0102"/>
    <property type="match status" value="1"/>
</dbReference>
<dbReference type="RefSeq" id="WP_127083507.1">
    <property type="nucleotide sequence ID" value="NZ_RSCL01000013.1"/>
</dbReference>
<reference evidence="3" key="1">
    <citation type="submission" date="2018-12" db="EMBL/GenBank/DDBJ databases">
        <authorList>
            <person name="Will S."/>
            <person name="Neumann-Schaal M."/>
            <person name="Henke P."/>
        </authorList>
    </citation>
    <scope>NUCLEOTIDE SEQUENCE</scope>
    <source>
        <strain evidence="3">PCC 7102</strain>
    </source>
</reference>
<protein>
    <recommendedName>
        <fullName evidence="2">UPF0102 protein DSM106972_051960</fullName>
    </recommendedName>
</protein>
<dbReference type="AlphaFoldDB" id="A0A433VBW5"/>
<dbReference type="SUPFAM" id="SSF52980">
    <property type="entry name" value="Restriction endonuclease-like"/>
    <property type="match status" value="1"/>
</dbReference>
<dbReference type="PANTHER" id="PTHR34039:SF1">
    <property type="entry name" value="UPF0102 PROTEIN YRAN"/>
    <property type="match status" value="1"/>
</dbReference>
<dbReference type="GO" id="GO:0003676">
    <property type="term" value="F:nucleic acid binding"/>
    <property type="evidence" value="ECO:0007669"/>
    <property type="project" value="InterPro"/>
</dbReference>
<sequence>MAPSNHYLDIGTLGEDFVAEWLAENGSKILHRRWKSGRRGDIDIIALVEAKGKINITTQEKTLAFVEVKTRSARNWDSGGRDAVESRKQTKIISAAQIFLAEHSDKENYTCRFDVAIVSCKPKPKSQDVENSEYYLTLQEYITGAFD</sequence>
<dbReference type="EMBL" id="RSCL01000013">
    <property type="protein sequence ID" value="RUT03557.1"/>
    <property type="molecule type" value="Genomic_DNA"/>
</dbReference>
<evidence type="ECO:0000256" key="1">
    <source>
        <dbReference type="ARBA" id="ARBA00006738"/>
    </source>
</evidence>
<name>A0A433VBW5_9CYAN</name>